<keyword evidence="1" id="KW-0472">Membrane</keyword>
<evidence type="ECO:0008006" key="4">
    <source>
        <dbReference type="Google" id="ProtNLM"/>
    </source>
</evidence>
<dbReference type="PANTHER" id="PTHR35007">
    <property type="entry name" value="INTEGRAL MEMBRANE PROTEIN-RELATED"/>
    <property type="match status" value="1"/>
</dbReference>
<dbReference type="Proteomes" id="UP000268829">
    <property type="component" value="Unassembled WGS sequence"/>
</dbReference>
<keyword evidence="3" id="KW-1185">Reference proteome</keyword>
<evidence type="ECO:0000313" key="2">
    <source>
        <dbReference type="EMBL" id="RNB56566.1"/>
    </source>
</evidence>
<keyword evidence="1" id="KW-1133">Transmembrane helix</keyword>
<dbReference type="RefSeq" id="WP_122905029.1">
    <property type="nucleotide sequence ID" value="NZ_RHHS01000028.1"/>
</dbReference>
<dbReference type="AlphaFoldDB" id="A0A3M8AZD3"/>
<dbReference type="EMBL" id="RHHS01000028">
    <property type="protein sequence ID" value="RNB56566.1"/>
    <property type="molecule type" value="Genomic_DNA"/>
</dbReference>
<feature type="transmembrane region" description="Helical" evidence="1">
    <location>
        <begin position="89"/>
        <end position="122"/>
    </location>
</feature>
<feature type="transmembrane region" description="Helical" evidence="1">
    <location>
        <begin position="259"/>
        <end position="281"/>
    </location>
</feature>
<name>A0A3M8AZD3_9BACL</name>
<accession>A0A3M8AZD3</accession>
<proteinExistence type="predicted"/>
<comment type="caution">
    <text evidence="2">The sequence shown here is derived from an EMBL/GenBank/DDBJ whole genome shotgun (WGS) entry which is preliminary data.</text>
</comment>
<dbReference type="PANTHER" id="PTHR35007:SF2">
    <property type="entry name" value="PILUS ASSEMBLE PROTEIN"/>
    <property type="match status" value="1"/>
</dbReference>
<sequence>MIFLVFGGGLLAFLLFLILFYLFQPSSTYRASILLEEVKPDQTWHRSFEFLFPLTNKYLRRTRAAIEQELLDADSRKTPEQIVVEQFVYMVGVLLLFFIVHLFVKSWFILVLGMLLAVYFFFEPRRELKNKAKKLREEIRKETPNFALTVRLLLKGQKTPADALRIACEHGTGSGLRAYAEVLKQDLEFLSPQEAVQKFARSTKVPELIEFSTALSQYMTVGPGKDGQEILGQMESTFRELDKKLMEREKQVRPAKVKAMNMIIALDGILFIATLMALYLVSMLSKGPAF</sequence>
<protein>
    <recommendedName>
        <fullName evidence="4">Pilus assembly protein TadB</fullName>
    </recommendedName>
</protein>
<evidence type="ECO:0000313" key="3">
    <source>
        <dbReference type="Proteomes" id="UP000268829"/>
    </source>
</evidence>
<keyword evidence="1" id="KW-0812">Transmembrane</keyword>
<evidence type="ECO:0000256" key="1">
    <source>
        <dbReference type="SAM" id="Phobius"/>
    </source>
</evidence>
<gene>
    <name evidence="2" type="ORF">EDM57_12220</name>
</gene>
<organism evidence="2 3">
    <name type="scientific">Brevibacillus gelatini</name>
    <dbReference type="NCBI Taxonomy" id="1655277"/>
    <lineage>
        <taxon>Bacteria</taxon>
        <taxon>Bacillati</taxon>
        <taxon>Bacillota</taxon>
        <taxon>Bacilli</taxon>
        <taxon>Bacillales</taxon>
        <taxon>Paenibacillaceae</taxon>
        <taxon>Brevibacillus</taxon>
    </lineage>
</organism>
<dbReference type="OrthoDB" id="2467277at2"/>
<reference evidence="2 3" key="1">
    <citation type="submission" date="2018-10" db="EMBL/GenBank/DDBJ databases">
        <title>Phylogenomics of Brevibacillus.</title>
        <authorList>
            <person name="Dunlap C."/>
        </authorList>
    </citation>
    <scope>NUCLEOTIDE SEQUENCE [LARGE SCALE GENOMIC DNA]</scope>
    <source>
        <strain evidence="2 3">DSM 100115</strain>
    </source>
</reference>